<dbReference type="Proteomes" id="UP001165378">
    <property type="component" value="Unassembled WGS sequence"/>
</dbReference>
<name>A0AA41U489_9ACTN</name>
<dbReference type="EMBL" id="JAKFHA010000036">
    <property type="protein sequence ID" value="MCF2532635.1"/>
    <property type="molecule type" value="Genomic_DNA"/>
</dbReference>
<evidence type="ECO:0000313" key="4">
    <source>
        <dbReference type="Proteomes" id="UP001165378"/>
    </source>
</evidence>
<dbReference type="InterPro" id="IPR025326">
    <property type="entry name" value="DUF4232"/>
</dbReference>
<accession>A0AA41U489</accession>
<evidence type="ECO:0000313" key="3">
    <source>
        <dbReference type="EMBL" id="MCF2532635.1"/>
    </source>
</evidence>
<dbReference type="RefSeq" id="WP_235057409.1">
    <property type="nucleotide sequence ID" value="NZ_JAKFHA010000036.1"/>
</dbReference>
<comment type="caution">
    <text evidence="3">The sequence shown here is derived from an EMBL/GenBank/DDBJ whole genome shotgun (WGS) entry which is preliminary data.</text>
</comment>
<organism evidence="3 4">
    <name type="scientific">Yinghuangia soli</name>
    <dbReference type="NCBI Taxonomy" id="2908204"/>
    <lineage>
        <taxon>Bacteria</taxon>
        <taxon>Bacillati</taxon>
        <taxon>Actinomycetota</taxon>
        <taxon>Actinomycetes</taxon>
        <taxon>Kitasatosporales</taxon>
        <taxon>Streptomycetaceae</taxon>
        <taxon>Yinghuangia</taxon>
    </lineage>
</organism>
<feature type="domain" description="DUF4232" evidence="2">
    <location>
        <begin position="84"/>
        <end position="212"/>
    </location>
</feature>
<gene>
    <name evidence="3" type="ORF">LZ495_36255</name>
</gene>
<sequence>MVITVVATTVALAGGGDGGEGDVAVPPTEGIEAPVTPAPPTGTPGQTVVPPETPKTTAPSGKSSEGAAEPGTSASTNSGAVAACTADKLAVTAAKEPADATEMRHLLITAKNTGSTPCKLYNYPHVVLVNARSAAPVIEESNATPGEPVTLAPGKEAFAAMVLNGPMDEYKVTAIKLTLSGTKAGSKAGSPIDVPMPVSEMYANDFQRVTYWTTAPGFALDFVMSK</sequence>
<evidence type="ECO:0000259" key="2">
    <source>
        <dbReference type="Pfam" id="PF14016"/>
    </source>
</evidence>
<keyword evidence="4" id="KW-1185">Reference proteome</keyword>
<evidence type="ECO:0000256" key="1">
    <source>
        <dbReference type="SAM" id="MobiDB-lite"/>
    </source>
</evidence>
<proteinExistence type="predicted"/>
<protein>
    <submittedName>
        <fullName evidence="3">DUF4232 domain-containing protein</fullName>
    </submittedName>
</protein>
<dbReference type="Pfam" id="PF14016">
    <property type="entry name" value="DUF4232"/>
    <property type="match status" value="1"/>
</dbReference>
<dbReference type="AlphaFoldDB" id="A0AA41U489"/>
<feature type="region of interest" description="Disordered" evidence="1">
    <location>
        <begin position="13"/>
        <end position="79"/>
    </location>
</feature>
<reference evidence="3" key="1">
    <citation type="submission" date="2022-01" db="EMBL/GenBank/DDBJ databases">
        <title>Genome-Based Taxonomic Classification of the Phylum Actinobacteria.</title>
        <authorList>
            <person name="Gao Y."/>
        </authorList>
    </citation>
    <scope>NUCLEOTIDE SEQUENCE</scope>
    <source>
        <strain evidence="3">KLBMP 8922</strain>
    </source>
</reference>